<dbReference type="SUPFAM" id="SSF53850">
    <property type="entry name" value="Periplasmic binding protein-like II"/>
    <property type="match status" value="1"/>
</dbReference>
<dbReference type="InterPro" id="IPR001638">
    <property type="entry name" value="Solute-binding_3/MltF_N"/>
</dbReference>
<dbReference type="PANTHER" id="PTHR35936">
    <property type="entry name" value="MEMBRANE-BOUND LYTIC MUREIN TRANSGLYCOSYLASE F"/>
    <property type="match status" value="1"/>
</dbReference>
<evidence type="ECO:0000259" key="2">
    <source>
        <dbReference type="Pfam" id="PF00497"/>
    </source>
</evidence>
<dbReference type="HOGENOM" id="CLU_070548_1_0_7"/>
<gene>
    <name evidence="3" type="ordered locus">Bd1771</name>
</gene>
<keyword evidence="1" id="KW-0732">Signal</keyword>
<dbReference type="Pfam" id="PF00497">
    <property type="entry name" value="SBP_bac_3"/>
    <property type="match status" value="1"/>
</dbReference>
<evidence type="ECO:0000256" key="1">
    <source>
        <dbReference type="ARBA" id="ARBA00022729"/>
    </source>
</evidence>
<evidence type="ECO:0000313" key="4">
    <source>
        <dbReference type="Proteomes" id="UP000008080"/>
    </source>
</evidence>
<sequence>MRNVFRFLTILLLNVIPVQMDAKPLKVAFGKSKPPYIYEESGAVHGIEVDLVREILKSLKKPHDFKSLSYLRLEAEASHGDAYDIVVGVRNREGGRYYSQAFMDHEVCAFSLKSRSLNIKSARDLEPLKVAVWRGAWKDLGADFKRIFQPRFNGKVPGNLVEYVQIQDRFASLYKGEVDVLVMDRFIFEWYRLMPQEGAHFLQDVKVHEIFPENIPAFVSFRDEKTRDAFNRELKRLRDSGEYARMVWAYTGERLVRLGKK</sequence>
<dbReference type="GeneID" id="93012747"/>
<dbReference type="EMBL" id="BX842650">
    <property type="protein sequence ID" value="CAE79634.1"/>
    <property type="molecule type" value="Genomic_DNA"/>
</dbReference>
<keyword evidence="4" id="KW-1185">Reference proteome</keyword>
<dbReference type="PANTHER" id="PTHR35936:SF19">
    <property type="entry name" value="AMINO-ACID-BINDING PROTEIN YXEM-RELATED"/>
    <property type="match status" value="1"/>
</dbReference>
<dbReference type="Gene3D" id="3.40.190.10">
    <property type="entry name" value="Periplasmic binding protein-like II"/>
    <property type="match status" value="2"/>
</dbReference>
<dbReference type="Proteomes" id="UP000008080">
    <property type="component" value="Chromosome"/>
</dbReference>
<dbReference type="AlphaFoldDB" id="Q6MM71"/>
<dbReference type="KEGG" id="bba:Bd1771"/>
<reference evidence="3 4" key="1">
    <citation type="journal article" date="2004" name="Science">
        <title>A predator unmasked: life cycle of Bdellovibrio bacteriovorus from a genomic perspective.</title>
        <authorList>
            <person name="Rendulic S."/>
            <person name="Jagtap P."/>
            <person name="Rosinus A."/>
            <person name="Eppinger M."/>
            <person name="Baar C."/>
            <person name="Lanz C."/>
            <person name="Keller H."/>
            <person name="Lambert C."/>
            <person name="Evans K.J."/>
            <person name="Goesmann A."/>
            <person name="Meyer F."/>
            <person name="Sockett R.E."/>
            <person name="Schuster S.C."/>
        </authorList>
    </citation>
    <scope>NUCLEOTIDE SEQUENCE [LARGE SCALE GENOMIC DNA]</scope>
    <source>
        <strain evidence="4">ATCC 15356 / DSM 50701 / NCIMB 9529 / HD100</strain>
    </source>
</reference>
<feature type="domain" description="Solute-binding protein family 3/N-terminal" evidence="2">
    <location>
        <begin position="25"/>
        <end position="252"/>
    </location>
</feature>
<dbReference type="RefSeq" id="WP_011164236.1">
    <property type="nucleotide sequence ID" value="NC_005363.1"/>
</dbReference>
<evidence type="ECO:0000313" key="3">
    <source>
        <dbReference type="EMBL" id="CAE79634.1"/>
    </source>
</evidence>
<organism evidence="3 4">
    <name type="scientific">Bdellovibrio bacteriovorus (strain ATCC 15356 / DSM 50701 / NCIMB 9529 / HD100)</name>
    <dbReference type="NCBI Taxonomy" id="264462"/>
    <lineage>
        <taxon>Bacteria</taxon>
        <taxon>Pseudomonadati</taxon>
        <taxon>Bdellovibrionota</taxon>
        <taxon>Bdellovibrionia</taxon>
        <taxon>Bdellovibrionales</taxon>
        <taxon>Pseudobdellovibrionaceae</taxon>
        <taxon>Bdellovibrio</taxon>
    </lineage>
</organism>
<dbReference type="eggNOG" id="COG0834">
    <property type="taxonomic scope" value="Bacteria"/>
</dbReference>
<accession>Q6MM71</accession>
<protein>
    <submittedName>
        <fullName evidence="3">Putative amino acid transporter</fullName>
    </submittedName>
</protein>
<dbReference type="STRING" id="264462.Bd1771"/>
<proteinExistence type="predicted"/>
<name>Q6MM71_BDEBA</name>